<dbReference type="EMBL" id="JACIJS010000003">
    <property type="protein sequence ID" value="MBB5515174.1"/>
    <property type="molecule type" value="Genomic_DNA"/>
</dbReference>
<dbReference type="RefSeq" id="WP_184009512.1">
    <property type="nucleotide sequence ID" value="NZ_JACIJS010000003.1"/>
</dbReference>
<organism evidence="1 2">
    <name type="scientific">Rubricella aquisinus</name>
    <dbReference type="NCBI Taxonomy" id="2028108"/>
    <lineage>
        <taxon>Bacteria</taxon>
        <taxon>Pseudomonadati</taxon>
        <taxon>Pseudomonadota</taxon>
        <taxon>Alphaproteobacteria</taxon>
        <taxon>Rhodobacterales</taxon>
        <taxon>Paracoccaceae</taxon>
        <taxon>Rubricella</taxon>
    </lineage>
</organism>
<name>A0A840WXS5_9RHOB</name>
<proteinExistence type="predicted"/>
<gene>
    <name evidence="1" type="ORF">FHS89_001184</name>
</gene>
<dbReference type="AlphaFoldDB" id="A0A840WXS5"/>
<sequence length="50" mass="5414">MENATPTTLHEAIARGRAARSEAAYDGIAAIRDFIRELVSGRDTAFGRHA</sequence>
<keyword evidence="2" id="KW-1185">Reference proteome</keyword>
<evidence type="ECO:0000313" key="1">
    <source>
        <dbReference type="EMBL" id="MBB5515174.1"/>
    </source>
</evidence>
<protein>
    <submittedName>
        <fullName evidence="1">Uncharacterized protein</fullName>
    </submittedName>
</protein>
<comment type="caution">
    <text evidence="1">The sequence shown here is derived from an EMBL/GenBank/DDBJ whole genome shotgun (WGS) entry which is preliminary data.</text>
</comment>
<accession>A0A840WXS5</accession>
<evidence type="ECO:0000313" key="2">
    <source>
        <dbReference type="Proteomes" id="UP000553766"/>
    </source>
</evidence>
<reference evidence="1 2" key="1">
    <citation type="submission" date="2020-08" db="EMBL/GenBank/DDBJ databases">
        <title>Genomic Encyclopedia of Type Strains, Phase IV (KMG-IV): sequencing the most valuable type-strain genomes for metagenomic binning, comparative biology and taxonomic classification.</title>
        <authorList>
            <person name="Goeker M."/>
        </authorList>
    </citation>
    <scope>NUCLEOTIDE SEQUENCE [LARGE SCALE GENOMIC DNA]</scope>
    <source>
        <strain evidence="1 2">DSM 103377</strain>
    </source>
</reference>
<dbReference type="Proteomes" id="UP000553766">
    <property type="component" value="Unassembled WGS sequence"/>
</dbReference>